<evidence type="ECO:0000313" key="5">
    <source>
        <dbReference type="Proteomes" id="UP001231189"/>
    </source>
</evidence>
<dbReference type="AlphaFoldDB" id="A0AAD8QJM0"/>
<dbReference type="Proteomes" id="UP001231189">
    <property type="component" value="Unassembled WGS sequence"/>
</dbReference>
<feature type="compositionally biased region" description="Basic and acidic residues" evidence="2">
    <location>
        <begin position="46"/>
        <end position="62"/>
    </location>
</feature>
<dbReference type="EMBL" id="JAUUTY010000239">
    <property type="protein sequence ID" value="KAK1602517.1"/>
    <property type="molecule type" value="Genomic_DNA"/>
</dbReference>
<feature type="region of interest" description="Disordered" evidence="2">
    <location>
        <begin position="337"/>
        <end position="372"/>
    </location>
</feature>
<proteinExistence type="predicted"/>
<feature type="coiled-coil region" evidence="1">
    <location>
        <begin position="294"/>
        <end position="321"/>
    </location>
</feature>
<evidence type="ECO:0000256" key="2">
    <source>
        <dbReference type="SAM" id="MobiDB-lite"/>
    </source>
</evidence>
<keyword evidence="3" id="KW-1133">Transmembrane helix</keyword>
<keyword evidence="1" id="KW-0175">Coiled coil</keyword>
<protein>
    <submittedName>
        <fullName evidence="4">Uncharacterized protein</fullName>
    </submittedName>
</protein>
<reference evidence="4" key="1">
    <citation type="submission" date="2023-07" db="EMBL/GenBank/DDBJ databases">
        <title>A chromosome-level genome assembly of Lolium multiflorum.</title>
        <authorList>
            <person name="Chen Y."/>
            <person name="Copetti D."/>
            <person name="Kolliker R."/>
            <person name="Studer B."/>
        </authorList>
    </citation>
    <scope>NUCLEOTIDE SEQUENCE</scope>
    <source>
        <strain evidence="4">02402/16</strain>
        <tissue evidence="4">Leaf</tissue>
    </source>
</reference>
<keyword evidence="5" id="KW-1185">Reference proteome</keyword>
<feature type="compositionally biased region" description="Acidic residues" evidence="2">
    <location>
        <begin position="337"/>
        <end position="351"/>
    </location>
</feature>
<keyword evidence="3" id="KW-0472">Membrane</keyword>
<feature type="region of interest" description="Disordered" evidence="2">
    <location>
        <begin position="395"/>
        <end position="429"/>
    </location>
</feature>
<organism evidence="4 5">
    <name type="scientific">Lolium multiflorum</name>
    <name type="common">Italian ryegrass</name>
    <name type="synonym">Lolium perenne subsp. multiflorum</name>
    <dbReference type="NCBI Taxonomy" id="4521"/>
    <lineage>
        <taxon>Eukaryota</taxon>
        <taxon>Viridiplantae</taxon>
        <taxon>Streptophyta</taxon>
        <taxon>Embryophyta</taxon>
        <taxon>Tracheophyta</taxon>
        <taxon>Spermatophyta</taxon>
        <taxon>Magnoliopsida</taxon>
        <taxon>Liliopsida</taxon>
        <taxon>Poales</taxon>
        <taxon>Poaceae</taxon>
        <taxon>BOP clade</taxon>
        <taxon>Pooideae</taxon>
        <taxon>Poodae</taxon>
        <taxon>Poeae</taxon>
        <taxon>Poeae Chloroplast Group 2 (Poeae type)</taxon>
        <taxon>Loliodinae</taxon>
        <taxon>Loliinae</taxon>
        <taxon>Lolium</taxon>
    </lineage>
</organism>
<name>A0AAD8QJM0_LOLMU</name>
<feature type="region of interest" description="Disordered" evidence="2">
    <location>
        <begin position="46"/>
        <end position="81"/>
    </location>
</feature>
<feature type="compositionally biased region" description="Basic and acidic residues" evidence="2">
    <location>
        <begin position="352"/>
        <end position="366"/>
    </location>
</feature>
<feature type="transmembrane region" description="Helical" evidence="3">
    <location>
        <begin position="446"/>
        <end position="466"/>
    </location>
</feature>
<accession>A0AAD8QJM0</accession>
<comment type="caution">
    <text evidence="4">The sequence shown here is derived from an EMBL/GenBank/DDBJ whole genome shotgun (WGS) entry which is preliminary data.</text>
</comment>
<evidence type="ECO:0000256" key="1">
    <source>
        <dbReference type="SAM" id="Coils"/>
    </source>
</evidence>
<sequence length="475" mass="53251">MPSGVWVVGVGVSLLLHKRTNLPDHYRIGKLGRSCSALEDGPDNFAKEGLHERGQVREEQGRRLPARAARRANDTSAPEFPLPHVPATTTWAIRCRYMLLLVTMEPNEPLNTKFYQLGNGGELIFEHDLNALSDFLGRPHPEFHGIQVNDQVGGELQWIITADLRGKLEPPTSERILFSFRESNWLDGLARGLQEALARLCGQNVVRILASRYAHLVRRDAMGVPMELQSHPQLRHHAEHLDYMLYHTQKELDNSRAYANQTHLALITHGDAIKMLSRDRNKLRLKCAKKDVTITRLRAQIASLEATVKAQEEQLMEIEEDEIGIDLQGGGAYLSDDDDFEEDEFTEEEDDTAGKKRELRCPDHSRRGPWPGRATVVWGPHSPFASFSSYSFVPKPKPQRGPHEVTAASAGGEHQRERALRGQESAGNSLPEGEIDAIAIVIERDIISTIIIIIISTIYTVITIAAPRHRCNNLG</sequence>
<keyword evidence="3" id="KW-0812">Transmembrane</keyword>
<gene>
    <name evidence="4" type="ORF">QYE76_048344</name>
</gene>
<evidence type="ECO:0000313" key="4">
    <source>
        <dbReference type="EMBL" id="KAK1602517.1"/>
    </source>
</evidence>
<evidence type="ECO:0000256" key="3">
    <source>
        <dbReference type="SAM" id="Phobius"/>
    </source>
</evidence>